<dbReference type="EMBL" id="QRGR01000034">
    <property type="protein sequence ID" value="RDV12581.1"/>
    <property type="molecule type" value="Genomic_DNA"/>
</dbReference>
<evidence type="ECO:0000313" key="10">
    <source>
        <dbReference type="EMBL" id="RDV12581.1"/>
    </source>
</evidence>
<dbReference type="NCBIfam" id="TIGR04183">
    <property type="entry name" value="Por_Secre_tail"/>
    <property type="match status" value="1"/>
</dbReference>
<dbReference type="Gene3D" id="2.60.40.10">
    <property type="entry name" value="Immunoglobulins"/>
    <property type="match status" value="1"/>
</dbReference>
<feature type="compositionally biased region" description="Basic and acidic residues" evidence="5">
    <location>
        <begin position="188"/>
        <end position="200"/>
    </location>
</feature>
<feature type="region of interest" description="Disordered" evidence="5">
    <location>
        <begin position="188"/>
        <end position="211"/>
    </location>
</feature>
<dbReference type="GO" id="GO:0031012">
    <property type="term" value="C:extracellular matrix"/>
    <property type="evidence" value="ECO:0007669"/>
    <property type="project" value="InterPro"/>
</dbReference>
<evidence type="ECO:0000256" key="5">
    <source>
        <dbReference type="SAM" id="MobiDB-lite"/>
    </source>
</evidence>
<dbReference type="InterPro" id="IPR014756">
    <property type="entry name" value="Ig_E-set"/>
</dbReference>
<comment type="caution">
    <text evidence="10">The sequence shown here is derived from an EMBL/GenBank/DDBJ whole genome shotgun (WGS) entry which is preliminary data.</text>
</comment>
<gene>
    <name evidence="10" type="ORF">DXT99_22720</name>
</gene>
<accession>A0A3D8L584</accession>
<evidence type="ECO:0000259" key="7">
    <source>
        <dbReference type="Pfam" id="PF00413"/>
    </source>
</evidence>
<feature type="compositionally biased region" description="Polar residues" evidence="5">
    <location>
        <begin position="202"/>
        <end position="211"/>
    </location>
</feature>
<dbReference type="AlphaFoldDB" id="A0A3D8L584"/>
<dbReference type="InterPro" id="IPR013783">
    <property type="entry name" value="Ig-like_fold"/>
</dbReference>
<evidence type="ECO:0000256" key="1">
    <source>
        <dbReference type="ARBA" id="ARBA00022670"/>
    </source>
</evidence>
<evidence type="ECO:0000256" key="6">
    <source>
        <dbReference type="SAM" id="SignalP"/>
    </source>
</evidence>
<dbReference type="GO" id="GO:0008270">
    <property type="term" value="F:zinc ion binding"/>
    <property type="evidence" value="ECO:0007669"/>
    <property type="project" value="InterPro"/>
</dbReference>
<name>A0A3D8L584_9BACT</name>
<reference evidence="11" key="1">
    <citation type="submission" date="2018-08" db="EMBL/GenBank/DDBJ databases">
        <authorList>
            <person name="Liu Z.-W."/>
            <person name="Du Z.-J."/>
        </authorList>
    </citation>
    <scope>NUCLEOTIDE SEQUENCE [LARGE SCALE GENOMIC DNA]</scope>
    <source>
        <strain evidence="11">H4X</strain>
    </source>
</reference>
<dbReference type="InterPro" id="IPR024079">
    <property type="entry name" value="MetalloPept_cat_dom_sf"/>
</dbReference>
<dbReference type="Proteomes" id="UP000256708">
    <property type="component" value="Unassembled WGS sequence"/>
</dbReference>
<dbReference type="Pfam" id="PF01833">
    <property type="entry name" value="TIG"/>
    <property type="match status" value="1"/>
</dbReference>
<dbReference type="OrthoDB" id="7574679at2"/>
<dbReference type="SUPFAM" id="SSF55486">
    <property type="entry name" value="Metalloproteases ('zincins'), catalytic domain"/>
    <property type="match status" value="1"/>
</dbReference>
<keyword evidence="1" id="KW-0645">Protease</keyword>
<dbReference type="Pfam" id="PF00413">
    <property type="entry name" value="Peptidase_M10"/>
    <property type="match status" value="1"/>
</dbReference>
<keyword evidence="4" id="KW-0862">Zinc</keyword>
<keyword evidence="11" id="KW-1185">Reference proteome</keyword>
<dbReference type="Gene3D" id="3.40.390.10">
    <property type="entry name" value="Collagenase (Catalytic Domain)"/>
    <property type="match status" value="1"/>
</dbReference>
<dbReference type="InterPro" id="IPR026444">
    <property type="entry name" value="Secre_tail"/>
</dbReference>
<organism evidence="10 11">
    <name type="scientific">Pontibacter diazotrophicus</name>
    <dbReference type="NCBI Taxonomy" id="1400979"/>
    <lineage>
        <taxon>Bacteria</taxon>
        <taxon>Pseudomonadati</taxon>
        <taxon>Bacteroidota</taxon>
        <taxon>Cytophagia</taxon>
        <taxon>Cytophagales</taxon>
        <taxon>Hymenobacteraceae</taxon>
        <taxon>Pontibacter</taxon>
    </lineage>
</organism>
<keyword evidence="2" id="KW-0479">Metal-binding</keyword>
<keyword evidence="6" id="KW-0732">Signal</keyword>
<dbReference type="RefSeq" id="WP_115567887.1">
    <property type="nucleotide sequence ID" value="NZ_QRGR01000034.1"/>
</dbReference>
<dbReference type="InterPro" id="IPR002909">
    <property type="entry name" value="IPT_dom"/>
</dbReference>
<keyword evidence="3" id="KW-0378">Hydrolase</keyword>
<dbReference type="GO" id="GO:0004222">
    <property type="term" value="F:metalloendopeptidase activity"/>
    <property type="evidence" value="ECO:0007669"/>
    <property type="project" value="InterPro"/>
</dbReference>
<evidence type="ECO:0000256" key="4">
    <source>
        <dbReference type="ARBA" id="ARBA00022833"/>
    </source>
</evidence>
<protein>
    <submittedName>
        <fullName evidence="10">T9SS C-terminal target domain-containing protein</fullName>
    </submittedName>
</protein>
<feature type="signal peptide" evidence="6">
    <location>
        <begin position="1"/>
        <end position="31"/>
    </location>
</feature>
<evidence type="ECO:0000259" key="8">
    <source>
        <dbReference type="Pfam" id="PF01833"/>
    </source>
</evidence>
<feature type="domain" description="Secretion system C-terminal sorting" evidence="9">
    <location>
        <begin position="531"/>
        <end position="602"/>
    </location>
</feature>
<evidence type="ECO:0000256" key="2">
    <source>
        <dbReference type="ARBA" id="ARBA00022723"/>
    </source>
</evidence>
<feature type="chain" id="PRO_5017723260" evidence="6">
    <location>
        <begin position="32"/>
        <end position="612"/>
    </location>
</feature>
<proteinExistence type="predicted"/>
<dbReference type="GO" id="GO:0006508">
    <property type="term" value="P:proteolysis"/>
    <property type="evidence" value="ECO:0007669"/>
    <property type="project" value="UniProtKB-KW"/>
</dbReference>
<evidence type="ECO:0000256" key="3">
    <source>
        <dbReference type="ARBA" id="ARBA00022801"/>
    </source>
</evidence>
<feature type="domain" description="Peptidase M10 metallopeptidase" evidence="7">
    <location>
        <begin position="340"/>
        <end position="499"/>
    </location>
</feature>
<sequence>MDKFYRLSAAPRTKPMLLFFVLLLSSFCTFASDNQHMIPLTLEGRIKAAEIVVEGEVVSKQSFWDARHKNIYTSNIIRVYKVFKGEVRSEQVELITEGGTIGLKIHAVSTALQLRPGQQGVFFLKRQQQLPQSPGSQHISTMAYGSQQGFVKYDIANNKAFGAFDSYSSVRELYQNITAQTGQSYRRLSENEALDTKPAVEQRQQQTQSTKRAPIITGFEPTTISAGTGTTITITGSGFGATRGDGAVEFRDADFGGTRYVRPLPSAYISWSDNQIVLDVPSASLDGGTPGSGPIQVVTDDGDTFTSETELFIEFAYSNVSFDEKTFRPRLVNRDGEGGYSILFAPSMQNRQAAQEGFRRAMATWSCVSGVNWKIGASTTIEDAEDDGETVVRFAPNNVVGDSVLARTISYYEGCIGGANQDTVWYLTEFDMEINSDITWQYGPGAPVGRQFDFETVMLHELGHAHQLSHVIMPSAIMHYAIEFRRVIRDLSTADIVGANLIVENSIGENICEPPMELNEDAGCNIRALTVFPNPINESNNTVSLVYIVRMGTATLQAQLYDMSGRLVREFDVTFSDTNLPVELDVSDLAAGIYILRWQERDRGGQVKLLKR</sequence>
<evidence type="ECO:0000259" key="9">
    <source>
        <dbReference type="Pfam" id="PF18962"/>
    </source>
</evidence>
<feature type="domain" description="IPT/TIG" evidence="8">
    <location>
        <begin position="214"/>
        <end position="308"/>
    </location>
</feature>
<evidence type="ECO:0000313" key="11">
    <source>
        <dbReference type="Proteomes" id="UP000256708"/>
    </source>
</evidence>
<dbReference type="InterPro" id="IPR001818">
    <property type="entry name" value="Pept_M10_metallopeptidase"/>
</dbReference>
<dbReference type="Pfam" id="PF18962">
    <property type="entry name" value="Por_Secre_tail"/>
    <property type="match status" value="1"/>
</dbReference>
<dbReference type="SUPFAM" id="SSF81296">
    <property type="entry name" value="E set domains"/>
    <property type="match status" value="1"/>
</dbReference>